<evidence type="ECO:0000256" key="1">
    <source>
        <dbReference type="ARBA" id="ARBA00009861"/>
    </source>
</evidence>
<name>A0AAE1TCP9_9FABA</name>
<gene>
    <name evidence="4" type="ORF">QN277_011407</name>
</gene>
<keyword evidence="2" id="KW-0808">Transferase</keyword>
<sequence>MDASSCRTLLRTWSAIHQNHRDKIAWPDYSAFALFPPKDFSCLPAGPPSSSPKEEEAICSMRRFVFAEEAMNNLRSTLAKDQEDEDGASTNKPTRYQVLSSFIAKHMIHAYI</sequence>
<reference evidence="4" key="1">
    <citation type="submission" date="2023-10" db="EMBL/GenBank/DDBJ databases">
        <title>Chromosome-level genome of the transformable northern wattle, Acacia crassicarpa.</title>
        <authorList>
            <person name="Massaro I."/>
            <person name="Sinha N.R."/>
            <person name="Poethig S."/>
            <person name="Leichty A.R."/>
        </authorList>
    </citation>
    <scope>NUCLEOTIDE SEQUENCE</scope>
    <source>
        <strain evidence="4">Acra3RX</strain>
        <tissue evidence="4">Leaf</tissue>
    </source>
</reference>
<evidence type="ECO:0000313" key="4">
    <source>
        <dbReference type="EMBL" id="KAK4279666.1"/>
    </source>
</evidence>
<evidence type="ECO:0000256" key="3">
    <source>
        <dbReference type="ARBA" id="ARBA00023315"/>
    </source>
</evidence>
<evidence type="ECO:0000256" key="2">
    <source>
        <dbReference type="ARBA" id="ARBA00022679"/>
    </source>
</evidence>
<dbReference type="Gene3D" id="3.30.559.10">
    <property type="entry name" value="Chloramphenicol acetyltransferase-like domain"/>
    <property type="match status" value="1"/>
</dbReference>
<dbReference type="InterPro" id="IPR023213">
    <property type="entry name" value="CAT-like_dom_sf"/>
</dbReference>
<evidence type="ECO:0000313" key="5">
    <source>
        <dbReference type="Proteomes" id="UP001293593"/>
    </source>
</evidence>
<dbReference type="Proteomes" id="UP001293593">
    <property type="component" value="Unassembled WGS sequence"/>
</dbReference>
<dbReference type="GO" id="GO:0016746">
    <property type="term" value="F:acyltransferase activity"/>
    <property type="evidence" value="ECO:0007669"/>
    <property type="project" value="UniProtKB-KW"/>
</dbReference>
<dbReference type="EMBL" id="JAWXYG010000002">
    <property type="protein sequence ID" value="KAK4279666.1"/>
    <property type="molecule type" value="Genomic_DNA"/>
</dbReference>
<dbReference type="AlphaFoldDB" id="A0AAE1TCP9"/>
<comment type="similarity">
    <text evidence="1">Belongs to the plant acyltransferase family.</text>
</comment>
<keyword evidence="3" id="KW-0012">Acyltransferase</keyword>
<dbReference type="PANTHER" id="PTHR31623:SF24">
    <property type="entry name" value="HXXXD-TYPE ACYL-TRANSFERASE FAMILY PROTEIN"/>
    <property type="match status" value="1"/>
</dbReference>
<keyword evidence="5" id="KW-1185">Reference proteome</keyword>
<accession>A0AAE1TCP9</accession>
<proteinExistence type="inferred from homology"/>
<dbReference type="PANTHER" id="PTHR31623">
    <property type="entry name" value="F21J9.9"/>
    <property type="match status" value="1"/>
</dbReference>
<comment type="caution">
    <text evidence="4">The sequence shown here is derived from an EMBL/GenBank/DDBJ whole genome shotgun (WGS) entry which is preliminary data.</text>
</comment>
<protein>
    <submittedName>
        <fullName evidence="4">Uncharacterized protein</fullName>
    </submittedName>
</protein>
<organism evidence="4 5">
    <name type="scientific">Acacia crassicarpa</name>
    <name type="common">northern wattle</name>
    <dbReference type="NCBI Taxonomy" id="499986"/>
    <lineage>
        <taxon>Eukaryota</taxon>
        <taxon>Viridiplantae</taxon>
        <taxon>Streptophyta</taxon>
        <taxon>Embryophyta</taxon>
        <taxon>Tracheophyta</taxon>
        <taxon>Spermatophyta</taxon>
        <taxon>Magnoliopsida</taxon>
        <taxon>eudicotyledons</taxon>
        <taxon>Gunneridae</taxon>
        <taxon>Pentapetalae</taxon>
        <taxon>rosids</taxon>
        <taxon>fabids</taxon>
        <taxon>Fabales</taxon>
        <taxon>Fabaceae</taxon>
        <taxon>Caesalpinioideae</taxon>
        <taxon>mimosoid clade</taxon>
        <taxon>Acacieae</taxon>
        <taxon>Acacia</taxon>
    </lineage>
</organism>